<gene>
    <name evidence="1" type="ORF">SISSUDRAFT_1055020</name>
</gene>
<dbReference type="Proteomes" id="UP000076798">
    <property type="component" value="Unassembled WGS sequence"/>
</dbReference>
<protein>
    <submittedName>
        <fullName evidence="1">Uncharacterized protein</fullName>
    </submittedName>
</protein>
<evidence type="ECO:0000313" key="2">
    <source>
        <dbReference type="Proteomes" id="UP000076798"/>
    </source>
</evidence>
<proteinExistence type="predicted"/>
<keyword evidence="2" id="KW-1185">Reference proteome</keyword>
<sequence>MILIEASSIPAYDYLQSLSGVDYFLEEMRISSQRIRCVNLWQDIGSFGNIEGLGEEG</sequence>
<evidence type="ECO:0000313" key="1">
    <source>
        <dbReference type="EMBL" id="KZT32812.1"/>
    </source>
</evidence>
<dbReference type="EMBL" id="KV428292">
    <property type="protein sequence ID" value="KZT32812.1"/>
    <property type="molecule type" value="Genomic_DNA"/>
</dbReference>
<reference evidence="1 2" key="1">
    <citation type="journal article" date="2016" name="Mol. Biol. Evol.">
        <title>Comparative Genomics of Early-Diverging Mushroom-Forming Fungi Provides Insights into the Origins of Lignocellulose Decay Capabilities.</title>
        <authorList>
            <person name="Nagy L.G."/>
            <person name="Riley R."/>
            <person name="Tritt A."/>
            <person name="Adam C."/>
            <person name="Daum C."/>
            <person name="Floudas D."/>
            <person name="Sun H."/>
            <person name="Yadav J.S."/>
            <person name="Pangilinan J."/>
            <person name="Larsson K.H."/>
            <person name="Matsuura K."/>
            <person name="Barry K."/>
            <person name="Labutti K."/>
            <person name="Kuo R."/>
            <person name="Ohm R.A."/>
            <person name="Bhattacharya S.S."/>
            <person name="Shirouzu T."/>
            <person name="Yoshinaga Y."/>
            <person name="Martin F.M."/>
            <person name="Grigoriev I.V."/>
            <person name="Hibbett D.S."/>
        </authorList>
    </citation>
    <scope>NUCLEOTIDE SEQUENCE [LARGE SCALE GENOMIC DNA]</scope>
    <source>
        <strain evidence="1 2">HHB10207 ss-3</strain>
    </source>
</reference>
<accession>A0A165Y2K2</accession>
<dbReference type="AlphaFoldDB" id="A0A165Y2K2"/>
<name>A0A165Y2K2_9AGAM</name>
<organism evidence="1 2">
    <name type="scientific">Sistotremastrum suecicum HHB10207 ss-3</name>
    <dbReference type="NCBI Taxonomy" id="1314776"/>
    <lineage>
        <taxon>Eukaryota</taxon>
        <taxon>Fungi</taxon>
        <taxon>Dikarya</taxon>
        <taxon>Basidiomycota</taxon>
        <taxon>Agaricomycotina</taxon>
        <taxon>Agaricomycetes</taxon>
        <taxon>Sistotremastrales</taxon>
        <taxon>Sistotremastraceae</taxon>
        <taxon>Sistotremastrum</taxon>
    </lineage>
</organism>